<evidence type="ECO:0000313" key="1">
    <source>
        <dbReference type="EMBL" id="MBW4544895.1"/>
    </source>
</evidence>
<proteinExistence type="predicted"/>
<comment type="caution">
    <text evidence="1">The sequence shown here is derived from an EMBL/GenBank/DDBJ whole genome shotgun (WGS) entry which is preliminary data.</text>
</comment>
<protein>
    <submittedName>
        <fullName evidence="1">Uncharacterized protein</fullName>
    </submittedName>
</protein>
<reference evidence="1" key="2">
    <citation type="journal article" date="2022" name="Microbiol. Resour. Announc.">
        <title>Metagenome Sequencing to Explore Phylogenomics of Terrestrial Cyanobacteria.</title>
        <authorList>
            <person name="Ward R.D."/>
            <person name="Stajich J.E."/>
            <person name="Johansen J.R."/>
            <person name="Huntemann M."/>
            <person name="Clum A."/>
            <person name="Foster B."/>
            <person name="Foster B."/>
            <person name="Roux S."/>
            <person name="Palaniappan K."/>
            <person name="Varghese N."/>
            <person name="Mukherjee S."/>
            <person name="Reddy T.B.K."/>
            <person name="Daum C."/>
            <person name="Copeland A."/>
            <person name="Chen I.A."/>
            <person name="Ivanova N.N."/>
            <person name="Kyrpides N.C."/>
            <person name="Shapiro N."/>
            <person name="Eloe-Fadrosh E.A."/>
            <person name="Pietrasiak N."/>
        </authorList>
    </citation>
    <scope>NUCLEOTIDE SEQUENCE</scope>
    <source>
        <strain evidence="1">CPER-KK1</strain>
    </source>
</reference>
<dbReference type="EMBL" id="JAHHIF010000011">
    <property type="protein sequence ID" value="MBW4544895.1"/>
    <property type="molecule type" value="Genomic_DNA"/>
</dbReference>
<organism evidence="1 2">
    <name type="scientific">Symplocastrum torsivum CPER-KK1</name>
    <dbReference type="NCBI Taxonomy" id="450513"/>
    <lineage>
        <taxon>Bacteria</taxon>
        <taxon>Bacillati</taxon>
        <taxon>Cyanobacteriota</taxon>
        <taxon>Cyanophyceae</taxon>
        <taxon>Oscillatoriophycideae</taxon>
        <taxon>Oscillatoriales</taxon>
        <taxon>Microcoleaceae</taxon>
        <taxon>Symplocastrum</taxon>
    </lineage>
</organism>
<dbReference type="Proteomes" id="UP000753908">
    <property type="component" value="Unassembled WGS sequence"/>
</dbReference>
<reference evidence="1" key="1">
    <citation type="submission" date="2021-05" db="EMBL/GenBank/DDBJ databases">
        <authorList>
            <person name="Pietrasiak N."/>
            <person name="Ward R."/>
            <person name="Stajich J.E."/>
            <person name="Kurbessoian T."/>
        </authorList>
    </citation>
    <scope>NUCLEOTIDE SEQUENCE</scope>
    <source>
        <strain evidence="1">CPER-KK1</strain>
    </source>
</reference>
<evidence type="ECO:0000313" key="2">
    <source>
        <dbReference type="Proteomes" id="UP000753908"/>
    </source>
</evidence>
<gene>
    <name evidence="1" type="ORF">KME25_10695</name>
</gene>
<accession>A0A951PJ34</accession>
<sequence>MSKQLLSVVMTLPMVIVGVGLHFANIPLNNLVNLQFTRQSARISQVTLDSQASSPILQAARDEQNKECQLLGICDDSSS</sequence>
<dbReference type="AlphaFoldDB" id="A0A951PJ34"/>
<name>A0A951PJ34_9CYAN</name>